<keyword evidence="2" id="KW-1185">Reference proteome</keyword>
<accession>A0A060RDR3</accession>
<proteinExistence type="predicted"/>
<evidence type="ECO:0000313" key="1">
    <source>
        <dbReference type="EMBL" id="CDN32049.1"/>
    </source>
</evidence>
<sequence length="49" mass="5686">MTFSKFETLSNNYCDIFLVPYLPSQREQWKTPATTVFACLFVLLAGYTE</sequence>
<dbReference type="Proteomes" id="UP000027616">
    <property type="component" value="Chromosome I"/>
</dbReference>
<dbReference type="AlphaFoldDB" id="A0A060RDR3"/>
<reference evidence="1 2" key="1">
    <citation type="journal article" date="2015" name="Genome Announc.">
        <title>Complete Genome Sequence of the Novel Leech Symbiont Mucinivorans hirudinis M3T.</title>
        <authorList>
            <person name="Nelson M.C."/>
            <person name="Bomar L."/>
            <person name="Graf J."/>
        </authorList>
    </citation>
    <scope>NUCLEOTIDE SEQUENCE [LARGE SCALE GENOMIC DNA]</scope>
    <source>
        <strain evidence="2">M3</strain>
    </source>
</reference>
<evidence type="ECO:0000313" key="2">
    <source>
        <dbReference type="Proteomes" id="UP000027616"/>
    </source>
</evidence>
<dbReference type="EMBL" id="HG934468">
    <property type="protein sequence ID" value="CDN32049.1"/>
    <property type="molecule type" value="Genomic_DNA"/>
</dbReference>
<gene>
    <name evidence="1" type="ORF">BN938_1972</name>
</gene>
<dbReference type="KEGG" id="rbc:BN938_1972"/>
<dbReference type="HOGENOM" id="CLU_3137818_0_0_10"/>
<name>A0A060RDR3_9BACT</name>
<protein>
    <submittedName>
        <fullName evidence="1">Uncharacterized protein</fullName>
    </submittedName>
</protein>
<organism evidence="1 2">
    <name type="scientific">Mucinivorans hirudinis</name>
    <dbReference type="NCBI Taxonomy" id="1433126"/>
    <lineage>
        <taxon>Bacteria</taxon>
        <taxon>Pseudomonadati</taxon>
        <taxon>Bacteroidota</taxon>
        <taxon>Bacteroidia</taxon>
        <taxon>Bacteroidales</taxon>
        <taxon>Rikenellaceae</taxon>
        <taxon>Mucinivorans</taxon>
    </lineage>
</organism>